<feature type="transmembrane region" description="Helical" evidence="1">
    <location>
        <begin position="186"/>
        <end position="204"/>
    </location>
</feature>
<proteinExistence type="predicted"/>
<evidence type="ECO:0000313" key="3">
    <source>
        <dbReference type="EMBL" id="SFQ43346.1"/>
    </source>
</evidence>
<evidence type="ECO:0000259" key="2">
    <source>
        <dbReference type="Pfam" id="PF01345"/>
    </source>
</evidence>
<keyword evidence="1" id="KW-0812">Transmembrane</keyword>
<reference evidence="3 4" key="1">
    <citation type="submission" date="2016-10" db="EMBL/GenBank/DDBJ databases">
        <authorList>
            <person name="de Groot N.N."/>
        </authorList>
    </citation>
    <scope>NUCLEOTIDE SEQUENCE [LARGE SCALE GENOMIC DNA]</scope>
    <source>
        <strain evidence="4">E92,LMG 26720,CCM 7988</strain>
    </source>
</reference>
<gene>
    <name evidence="3" type="ORF">SAMN04515674_118124</name>
</gene>
<sequence>MKRTSTFSDGNNNMKDLTFSSLSQKNTSDFVLGSIVMLVGKIYKKIYAFAAQPSGGEFISSEQSSAYQNENPVLVEQNRNPIGLQENLLANTSNNNSPAAPFHSSILYPQNVKQMNFFTYLRRAFESSESTLKSHELKNTFLRPFRDLLSVIVGLTSDVNFLPDLSGKNTYALSLSSKTRSSFNKFSGLLLSGLFMVFAFGFSARAQNPHLKLKKTIVAPQAKYAIGDEVVYNVKINNKGNAQATGVEVTDNLPAGVQFVSTSIVRGSGGYSDATKIWSVGTLVNGDSAIIEIKTKVIAQGVWFNVAEVTHENEIDQASTPNNHVLTEDDQDAVCFTVPLYIYDGEEYAVGLPAGYTNTTWYKDGSIITPSTQGAFVRNDSLFITAAGIYNFTTSVSNCPANGCCNIIVENGPCQNAPTVAITPVAPVCAGDVINLTATIGGSATGVNWSSSSSGTSGFTSTTGLTTTYTPSAADTTAGTVTFTVITDDPDGPNGLCTPATATRTVIINKKPNPILAVTNVGNNCPSVTANLVPNVTASTPGGVIEFHTSNDTTRASLVSNATAVSGGTYYVFEISSSKCVSIGKPITVTITPCNCANPATIVISPVSPICAGGLI</sequence>
<keyword evidence="1" id="KW-1133">Transmembrane helix</keyword>
<name>A0A1I5YGN0_9BACT</name>
<dbReference type="AlphaFoldDB" id="A0A1I5YGN0"/>
<dbReference type="OrthoDB" id="629398at2"/>
<protein>
    <submittedName>
        <fullName evidence="3">Conserved repeat domain-containing protein</fullName>
    </submittedName>
</protein>
<dbReference type="STRING" id="1079859.SAMN04515674_118124"/>
<dbReference type="Proteomes" id="UP000199306">
    <property type="component" value="Unassembled WGS sequence"/>
</dbReference>
<dbReference type="InterPro" id="IPR047589">
    <property type="entry name" value="DUF11_rpt"/>
</dbReference>
<dbReference type="InterPro" id="IPR001434">
    <property type="entry name" value="OmcB-like_DUF11"/>
</dbReference>
<keyword evidence="4" id="KW-1185">Reference proteome</keyword>
<organism evidence="3 4">
    <name type="scientific">Pseudarcicella hirudinis</name>
    <dbReference type="NCBI Taxonomy" id="1079859"/>
    <lineage>
        <taxon>Bacteria</taxon>
        <taxon>Pseudomonadati</taxon>
        <taxon>Bacteroidota</taxon>
        <taxon>Cytophagia</taxon>
        <taxon>Cytophagales</taxon>
        <taxon>Flectobacillaceae</taxon>
        <taxon>Pseudarcicella</taxon>
    </lineage>
</organism>
<evidence type="ECO:0000256" key="1">
    <source>
        <dbReference type="SAM" id="Phobius"/>
    </source>
</evidence>
<feature type="non-terminal residue" evidence="3">
    <location>
        <position position="616"/>
    </location>
</feature>
<dbReference type="Pfam" id="PF01345">
    <property type="entry name" value="DUF11"/>
    <property type="match status" value="1"/>
</dbReference>
<dbReference type="NCBIfam" id="TIGR01451">
    <property type="entry name" value="B_ant_repeat"/>
    <property type="match status" value="1"/>
</dbReference>
<feature type="domain" description="DUF11" evidence="2">
    <location>
        <begin position="211"/>
        <end position="323"/>
    </location>
</feature>
<accession>A0A1I5YGN0</accession>
<dbReference type="EMBL" id="FOXH01000018">
    <property type="protein sequence ID" value="SFQ43346.1"/>
    <property type="molecule type" value="Genomic_DNA"/>
</dbReference>
<keyword evidence="1" id="KW-0472">Membrane</keyword>
<dbReference type="RefSeq" id="WP_143095301.1">
    <property type="nucleotide sequence ID" value="NZ_FOXH01000018.1"/>
</dbReference>
<dbReference type="Gene3D" id="2.60.40.1170">
    <property type="entry name" value="Mu homology domain, subdomain B"/>
    <property type="match status" value="1"/>
</dbReference>
<evidence type="ECO:0000313" key="4">
    <source>
        <dbReference type="Proteomes" id="UP000199306"/>
    </source>
</evidence>